<feature type="domain" description="OB" evidence="2">
    <location>
        <begin position="56"/>
        <end position="132"/>
    </location>
</feature>
<protein>
    <recommendedName>
        <fullName evidence="2">OB domain-containing protein</fullName>
    </recommendedName>
</protein>
<dbReference type="AlphaFoldDB" id="A0A381VZT9"/>
<dbReference type="GO" id="GO:0003676">
    <property type="term" value="F:nucleic acid binding"/>
    <property type="evidence" value="ECO:0007669"/>
    <property type="project" value="InterPro"/>
</dbReference>
<name>A0A381VZT9_9ZZZZ</name>
<proteinExistence type="predicted"/>
<dbReference type="CDD" id="cd04485">
    <property type="entry name" value="DnaE_OBF"/>
    <property type="match status" value="1"/>
</dbReference>
<evidence type="ECO:0000259" key="2">
    <source>
        <dbReference type="Pfam" id="PF01336"/>
    </source>
</evidence>
<dbReference type="Pfam" id="PF01336">
    <property type="entry name" value="tRNA_anti-codon"/>
    <property type="match status" value="1"/>
</dbReference>
<dbReference type="EMBL" id="UINC01010264">
    <property type="protein sequence ID" value="SVA45732.1"/>
    <property type="molecule type" value="Genomic_DNA"/>
</dbReference>
<gene>
    <name evidence="3" type="ORF">METZ01_LOCUS98586</name>
</gene>
<dbReference type="InterPro" id="IPR004805">
    <property type="entry name" value="DnaE2/DnaE/PolC"/>
</dbReference>
<dbReference type="PANTHER" id="PTHR32294">
    <property type="entry name" value="DNA POLYMERASE III SUBUNIT ALPHA"/>
    <property type="match status" value="1"/>
</dbReference>
<sequence length="269" mass="29493">MGLGEVSLNEIIGWERELLGVTISSTPLSLVPKHLIPDQAITSRSQISSDLEGKQITVLGQVTTLSERMTRDNRQFLSASIDLLGGHIEVVAWPHVFDQTRASWQEGKLLLITGKVKSRGPGFSIYCDTVSELEGSANSISDQNGMPKYTNSASGTKPSTLQPTNGAREEYKPTVAVKIVELTITNSDAVGSEADFLKNLVRSILEFNGDDRVQLRINTVEKPVLMEMPFTVKISPELESKITEILGPDRMRVKSAQEKMPTINVDLAN</sequence>
<accession>A0A381VZT9</accession>
<reference evidence="3" key="1">
    <citation type="submission" date="2018-05" db="EMBL/GenBank/DDBJ databases">
        <authorList>
            <person name="Lanie J.A."/>
            <person name="Ng W.-L."/>
            <person name="Kazmierczak K.M."/>
            <person name="Andrzejewski T.M."/>
            <person name="Davidsen T.M."/>
            <person name="Wayne K.J."/>
            <person name="Tettelin H."/>
            <person name="Glass J.I."/>
            <person name="Rusch D."/>
            <person name="Podicherti R."/>
            <person name="Tsui H.-C.T."/>
            <person name="Winkler M.E."/>
        </authorList>
    </citation>
    <scope>NUCLEOTIDE SEQUENCE</scope>
</reference>
<dbReference type="InterPro" id="IPR004365">
    <property type="entry name" value="NA-bd_OB_tRNA"/>
</dbReference>
<feature type="compositionally biased region" description="Polar residues" evidence="1">
    <location>
        <begin position="138"/>
        <end position="165"/>
    </location>
</feature>
<organism evidence="3">
    <name type="scientific">marine metagenome</name>
    <dbReference type="NCBI Taxonomy" id="408172"/>
    <lineage>
        <taxon>unclassified sequences</taxon>
        <taxon>metagenomes</taxon>
        <taxon>ecological metagenomes</taxon>
    </lineage>
</organism>
<dbReference type="GO" id="GO:0008408">
    <property type="term" value="F:3'-5' exonuclease activity"/>
    <property type="evidence" value="ECO:0007669"/>
    <property type="project" value="InterPro"/>
</dbReference>
<evidence type="ECO:0000256" key="1">
    <source>
        <dbReference type="SAM" id="MobiDB-lite"/>
    </source>
</evidence>
<dbReference type="PANTHER" id="PTHR32294:SF5">
    <property type="entry name" value="DNA POLYMERASE III POLC-TYPE"/>
    <property type="match status" value="1"/>
</dbReference>
<dbReference type="GO" id="GO:0006260">
    <property type="term" value="P:DNA replication"/>
    <property type="evidence" value="ECO:0007669"/>
    <property type="project" value="InterPro"/>
</dbReference>
<evidence type="ECO:0000313" key="3">
    <source>
        <dbReference type="EMBL" id="SVA45732.1"/>
    </source>
</evidence>
<feature type="region of interest" description="Disordered" evidence="1">
    <location>
        <begin position="138"/>
        <end position="167"/>
    </location>
</feature>